<evidence type="ECO:0000259" key="2">
    <source>
        <dbReference type="Pfam" id="PF25298"/>
    </source>
</evidence>
<dbReference type="Pfam" id="PF25298">
    <property type="entry name" value="Baculo_FP_2nd"/>
    <property type="match status" value="1"/>
</dbReference>
<reference evidence="3" key="2">
    <citation type="submission" date="2022-10" db="EMBL/GenBank/DDBJ databases">
        <authorList>
            <consortium name="ENA_rothamsted_submissions"/>
            <consortium name="culmorum"/>
            <person name="King R."/>
        </authorList>
    </citation>
    <scope>NUCLEOTIDE SEQUENCE</scope>
</reference>
<dbReference type="AlphaFoldDB" id="A0A9N9WG46"/>
<evidence type="ECO:0000256" key="1">
    <source>
        <dbReference type="SAM" id="Coils"/>
    </source>
</evidence>
<feature type="coiled-coil region" evidence="1">
    <location>
        <begin position="74"/>
        <end position="122"/>
    </location>
</feature>
<proteinExistence type="predicted"/>
<feature type="domain" description="FP protein C-terminal" evidence="2">
    <location>
        <begin position="243"/>
        <end position="289"/>
    </location>
</feature>
<evidence type="ECO:0000313" key="4">
    <source>
        <dbReference type="Proteomes" id="UP001153714"/>
    </source>
</evidence>
<protein>
    <recommendedName>
        <fullName evidence="2">FP protein C-terminal domain-containing protein</fullName>
    </recommendedName>
</protein>
<evidence type="ECO:0000313" key="3">
    <source>
        <dbReference type="EMBL" id="CAG9791455.1"/>
    </source>
</evidence>
<sequence length="293" mass="33670">MSREADMSVCDEEVTQEQLSGIDITPPNYVFGRVRSSRSITMDDFNAFKDEIKTMIHSLCSAQQQELKNISPTLRKIEQTNANIENSIAQLTSQGMELTNKMIELENKSKEYRDYITLLEEKIENLEMGWRKSNFEIKNVPKKLNESKDDLVGMIISLSETIGANLSKCNIKDIYRLRGKKDSQNTSIIVETSSTMVKTNIIKLCKAFNIKTKSKLCAKHLGFRTYEDMPIYVSEQLTMRGSRLHFLARDLAKSKQYKYCWTAYGKVYVRKTDNSAIILIKSEAQVQHLMNTD</sequence>
<dbReference type="EMBL" id="OU893334">
    <property type="protein sequence ID" value="CAG9791455.1"/>
    <property type="molecule type" value="Genomic_DNA"/>
</dbReference>
<name>A0A9N9WG46_9NEOP</name>
<gene>
    <name evidence="3" type="ORF">DIATSA_LOCUS9067</name>
</gene>
<reference evidence="3" key="1">
    <citation type="submission" date="2021-12" db="EMBL/GenBank/DDBJ databases">
        <authorList>
            <person name="King R."/>
        </authorList>
    </citation>
    <scope>NUCLEOTIDE SEQUENCE</scope>
</reference>
<organism evidence="3 4">
    <name type="scientific">Diatraea saccharalis</name>
    <name type="common">sugarcane borer</name>
    <dbReference type="NCBI Taxonomy" id="40085"/>
    <lineage>
        <taxon>Eukaryota</taxon>
        <taxon>Metazoa</taxon>
        <taxon>Ecdysozoa</taxon>
        <taxon>Arthropoda</taxon>
        <taxon>Hexapoda</taxon>
        <taxon>Insecta</taxon>
        <taxon>Pterygota</taxon>
        <taxon>Neoptera</taxon>
        <taxon>Endopterygota</taxon>
        <taxon>Lepidoptera</taxon>
        <taxon>Glossata</taxon>
        <taxon>Ditrysia</taxon>
        <taxon>Pyraloidea</taxon>
        <taxon>Crambidae</taxon>
        <taxon>Crambinae</taxon>
        <taxon>Diatraea</taxon>
    </lineage>
</organism>
<keyword evidence="4" id="KW-1185">Reference proteome</keyword>
<dbReference type="OrthoDB" id="7436381at2759"/>
<dbReference type="Proteomes" id="UP001153714">
    <property type="component" value="Chromosome 3"/>
</dbReference>
<keyword evidence="1" id="KW-0175">Coiled coil</keyword>
<accession>A0A9N9WG46</accession>
<dbReference type="InterPro" id="IPR057251">
    <property type="entry name" value="FP_C"/>
</dbReference>